<accession>A0A1G2F7B6</accession>
<evidence type="ECO:0000256" key="3">
    <source>
        <dbReference type="ARBA" id="ARBA00022603"/>
    </source>
</evidence>
<dbReference type="GO" id="GO:0070475">
    <property type="term" value="P:rRNA base methylation"/>
    <property type="evidence" value="ECO:0007669"/>
    <property type="project" value="UniProtKB-UniRule"/>
</dbReference>
<sequence>MSHTPVLQKEVLEFLSPKQNENFIDATIGGGGHAFEILKRIAPNGKVLGIDANKETIESLEKKLEGQIKNRLILFCDNFSNLQDIVRKHKFDSVRGILADLGFSSIELETSGRGFSFLKDEPLDMRYGETELTAEKIINDWKEEELVDIFHEYGEERFGRKIAEIIVAARRIKKISTTFDLVNIIKKATPAFYHHRRLNPATKVFQALRIAVNDELNNLSKFLSQAVDVLDKGGRLIIISFHSLEDRIVKKIFKEKEQVNLIKILTKKNIRPLFEEVASNPRSRSAKLRAAIKN</sequence>
<evidence type="ECO:0000256" key="2">
    <source>
        <dbReference type="ARBA" id="ARBA00022552"/>
    </source>
</evidence>
<dbReference type="GO" id="GO:0005737">
    <property type="term" value="C:cytoplasm"/>
    <property type="evidence" value="ECO:0007669"/>
    <property type="project" value="UniProtKB-SubCell"/>
</dbReference>
<dbReference type="InterPro" id="IPR023397">
    <property type="entry name" value="SAM-dep_MeTrfase_MraW_recog"/>
</dbReference>
<comment type="similarity">
    <text evidence="1 6">Belongs to the methyltransferase superfamily. RsmH family.</text>
</comment>
<dbReference type="Gene3D" id="1.10.150.170">
    <property type="entry name" value="Putative methyltransferase TM0872, insert domain"/>
    <property type="match status" value="1"/>
</dbReference>
<comment type="caution">
    <text evidence="6">Lacks conserved residue(s) required for the propagation of feature annotation.</text>
</comment>
<protein>
    <recommendedName>
        <fullName evidence="6">Ribosomal RNA small subunit methyltransferase H</fullName>
        <ecNumber evidence="6">2.1.1.199</ecNumber>
    </recommendedName>
    <alternativeName>
        <fullName evidence="6">16S rRNA m(4)C1402 methyltransferase</fullName>
    </alternativeName>
    <alternativeName>
        <fullName evidence="6">rRNA (cytosine-N(4)-)-methyltransferase RsmH</fullName>
    </alternativeName>
</protein>
<dbReference type="AlphaFoldDB" id="A0A1G2F7B6"/>
<comment type="caution">
    <text evidence="7">The sequence shown here is derived from an EMBL/GenBank/DDBJ whole genome shotgun (WGS) entry which is preliminary data.</text>
</comment>
<evidence type="ECO:0000256" key="5">
    <source>
        <dbReference type="ARBA" id="ARBA00022691"/>
    </source>
</evidence>
<reference evidence="7 8" key="1">
    <citation type="journal article" date="2016" name="Nat. Commun.">
        <title>Thousands of microbial genomes shed light on interconnected biogeochemical processes in an aquifer system.</title>
        <authorList>
            <person name="Anantharaman K."/>
            <person name="Brown C.T."/>
            <person name="Hug L.A."/>
            <person name="Sharon I."/>
            <person name="Castelle C.J."/>
            <person name="Probst A.J."/>
            <person name="Thomas B.C."/>
            <person name="Singh A."/>
            <person name="Wilkins M.J."/>
            <person name="Karaoz U."/>
            <person name="Brodie E.L."/>
            <person name="Williams K.H."/>
            <person name="Hubbard S.S."/>
            <person name="Banfield J.F."/>
        </authorList>
    </citation>
    <scope>NUCLEOTIDE SEQUENCE [LARGE SCALE GENOMIC DNA]</scope>
</reference>
<dbReference type="PANTHER" id="PTHR11265">
    <property type="entry name" value="S-ADENOSYL-METHYLTRANSFERASE MRAW"/>
    <property type="match status" value="1"/>
</dbReference>
<dbReference type="Pfam" id="PF01795">
    <property type="entry name" value="Methyltransf_5"/>
    <property type="match status" value="1"/>
</dbReference>
<evidence type="ECO:0000256" key="4">
    <source>
        <dbReference type="ARBA" id="ARBA00022679"/>
    </source>
</evidence>
<dbReference type="InterPro" id="IPR002903">
    <property type="entry name" value="RsmH"/>
</dbReference>
<evidence type="ECO:0000313" key="7">
    <source>
        <dbReference type="EMBL" id="OGZ33807.1"/>
    </source>
</evidence>
<gene>
    <name evidence="6" type="primary">rsmH</name>
    <name evidence="7" type="ORF">A2Y98_02690</name>
</gene>
<keyword evidence="6" id="KW-0963">Cytoplasm</keyword>
<keyword evidence="3 6" id="KW-0489">Methyltransferase</keyword>
<dbReference type="NCBIfam" id="TIGR00006">
    <property type="entry name" value="16S rRNA (cytosine(1402)-N(4))-methyltransferase RsmH"/>
    <property type="match status" value="1"/>
</dbReference>
<comment type="function">
    <text evidence="6">Specifically methylates the N4 position of cytidine in position 1402 (C1402) of 16S rRNA.</text>
</comment>
<proteinExistence type="inferred from homology"/>
<feature type="binding site" evidence="6">
    <location>
        <position position="79"/>
    </location>
    <ligand>
        <name>S-adenosyl-L-methionine</name>
        <dbReference type="ChEBI" id="CHEBI:59789"/>
    </ligand>
</feature>
<dbReference type="Proteomes" id="UP000179099">
    <property type="component" value="Unassembled WGS sequence"/>
</dbReference>
<feature type="binding site" evidence="6">
    <location>
        <begin position="31"/>
        <end position="33"/>
    </location>
    <ligand>
        <name>S-adenosyl-L-methionine</name>
        <dbReference type="ChEBI" id="CHEBI:59789"/>
    </ligand>
</feature>
<keyword evidence="2 6" id="KW-0698">rRNA processing</keyword>
<dbReference type="EMBL" id="MHMW01000025">
    <property type="protein sequence ID" value="OGZ33807.1"/>
    <property type="molecule type" value="Genomic_DNA"/>
</dbReference>
<dbReference type="PIRSF" id="PIRSF004486">
    <property type="entry name" value="MraW"/>
    <property type="match status" value="1"/>
</dbReference>
<keyword evidence="5 6" id="KW-0949">S-adenosyl-L-methionine</keyword>
<dbReference type="STRING" id="1801992.A2Y98_02690"/>
<dbReference type="GO" id="GO:0071424">
    <property type="term" value="F:rRNA (cytosine-N4-)-methyltransferase activity"/>
    <property type="evidence" value="ECO:0007669"/>
    <property type="project" value="UniProtKB-UniRule"/>
</dbReference>
<dbReference type="InterPro" id="IPR029063">
    <property type="entry name" value="SAM-dependent_MTases_sf"/>
</dbReference>
<dbReference type="SUPFAM" id="SSF53335">
    <property type="entry name" value="S-adenosyl-L-methionine-dependent methyltransferases"/>
    <property type="match status" value="1"/>
</dbReference>
<dbReference type="HAMAP" id="MF_01007">
    <property type="entry name" value="16SrRNA_methyltr_H"/>
    <property type="match status" value="1"/>
</dbReference>
<keyword evidence="4 6" id="KW-0808">Transferase</keyword>
<dbReference type="Gene3D" id="3.40.50.150">
    <property type="entry name" value="Vaccinia Virus protein VP39"/>
    <property type="match status" value="1"/>
</dbReference>
<dbReference type="EC" id="2.1.1.199" evidence="6"/>
<name>A0A1G2F7B6_9BACT</name>
<evidence type="ECO:0000256" key="6">
    <source>
        <dbReference type="HAMAP-Rule" id="MF_01007"/>
    </source>
</evidence>
<feature type="binding site" evidence="6">
    <location>
        <position position="51"/>
    </location>
    <ligand>
        <name>S-adenosyl-L-methionine</name>
        <dbReference type="ChEBI" id="CHEBI:59789"/>
    </ligand>
</feature>
<comment type="subcellular location">
    <subcellularLocation>
        <location evidence="6">Cytoplasm</location>
    </subcellularLocation>
</comment>
<feature type="binding site" evidence="6">
    <location>
        <position position="100"/>
    </location>
    <ligand>
        <name>S-adenosyl-L-methionine</name>
        <dbReference type="ChEBI" id="CHEBI:59789"/>
    </ligand>
</feature>
<organism evidence="7 8">
    <name type="scientific">Candidatus Portnoybacteria bacterium RBG_19FT_COMBO_36_7</name>
    <dbReference type="NCBI Taxonomy" id="1801992"/>
    <lineage>
        <taxon>Bacteria</taxon>
        <taxon>Candidatus Portnoyibacteriota</taxon>
    </lineage>
</organism>
<evidence type="ECO:0000313" key="8">
    <source>
        <dbReference type="Proteomes" id="UP000179099"/>
    </source>
</evidence>
<comment type="catalytic activity">
    <reaction evidence="6">
        <text>cytidine(1402) in 16S rRNA + S-adenosyl-L-methionine = N(4)-methylcytidine(1402) in 16S rRNA + S-adenosyl-L-homocysteine + H(+)</text>
        <dbReference type="Rhea" id="RHEA:42928"/>
        <dbReference type="Rhea" id="RHEA-COMP:10286"/>
        <dbReference type="Rhea" id="RHEA-COMP:10287"/>
        <dbReference type="ChEBI" id="CHEBI:15378"/>
        <dbReference type="ChEBI" id="CHEBI:57856"/>
        <dbReference type="ChEBI" id="CHEBI:59789"/>
        <dbReference type="ChEBI" id="CHEBI:74506"/>
        <dbReference type="ChEBI" id="CHEBI:82748"/>
        <dbReference type="EC" id="2.1.1.199"/>
    </reaction>
</comment>
<dbReference type="SUPFAM" id="SSF81799">
    <property type="entry name" value="Putative methyltransferase TM0872, insert domain"/>
    <property type="match status" value="1"/>
</dbReference>
<dbReference type="PANTHER" id="PTHR11265:SF0">
    <property type="entry name" value="12S RRNA N4-METHYLCYTIDINE METHYLTRANSFERASE"/>
    <property type="match status" value="1"/>
</dbReference>
<evidence type="ECO:0000256" key="1">
    <source>
        <dbReference type="ARBA" id="ARBA00010396"/>
    </source>
</evidence>